<evidence type="ECO:0000313" key="3">
    <source>
        <dbReference type="EMBL" id="WCT77343.1"/>
    </source>
</evidence>
<protein>
    <submittedName>
        <fullName evidence="3">Uncharacterized protein</fullName>
    </submittedName>
</protein>
<dbReference type="Proteomes" id="UP001218231">
    <property type="component" value="Chromosome"/>
</dbReference>
<name>A0ABY7TVU4_9SPHN</name>
<feature type="signal peptide" evidence="2">
    <location>
        <begin position="1"/>
        <end position="15"/>
    </location>
</feature>
<accession>A0ABY7TVU4</accession>
<organism evidence="3 4">
    <name type="scientific">Novosphingobium humi</name>
    <dbReference type="NCBI Taxonomy" id="2282397"/>
    <lineage>
        <taxon>Bacteria</taxon>
        <taxon>Pseudomonadati</taxon>
        <taxon>Pseudomonadota</taxon>
        <taxon>Alphaproteobacteria</taxon>
        <taxon>Sphingomonadales</taxon>
        <taxon>Sphingomonadaceae</taxon>
        <taxon>Novosphingobium</taxon>
    </lineage>
</organism>
<dbReference type="EMBL" id="CP117417">
    <property type="protein sequence ID" value="WCT77343.1"/>
    <property type="molecule type" value="Genomic_DNA"/>
</dbReference>
<evidence type="ECO:0000256" key="1">
    <source>
        <dbReference type="SAM" id="MobiDB-lite"/>
    </source>
</evidence>
<keyword evidence="2" id="KW-0732">Signal</keyword>
<keyword evidence="4" id="KW-1185">Reference proteome</keyword>
<sequence length="139" mass="14753">MRLFLLPLLFIPLLAACGEQGPVASTPRAPSRPAAHSSVPVAPRRQPVPAPVVHAAPGLEGVIGARAGELARLFGPPRLDVQEGDARKLQFVGPACVLDVYLYPQGTGAEVRATYVDARRSTDARDVDRAACVAALRRR</sequence>
<reference evidence="3 4" key="1">
    <citation type="submission" date="2023-02" db="EMBL/GenBank/DDBJ databases">
        <title>Genome sequence of Novosphingobium humi KACC 19094.</title>
        <authorList>
            <person name="Kim S."/>
            <person name="Heo J."/>
            <person name="Kwon S.-W."/>
        </authorList>
    </citation>
    <scope>NUCLEOTIDE SEQUENCE [LARGE SCALE GENOMIC DNA]</scope>
    <source>
        <strain evidence="3 4">KACC 19094</strain>
    </source>
</reference>
<gene>
    <name evidence="3" type="ORF">PQ457_15720</name>
</gene>
<evidence type="ECO:0000313" key="4">
    <source>
        <dbReference type="Proteomes" id="UP001218231"/>
    </source>
</evidence>
<evidence type="ECO:0000256" key="2">
    <source>
        <dbReference type="SAM" id="SignalP"/>
    </source>
</evidence>
<dbReference type="RefSeq" id="WP_273617721.1">
    <property type="nucleotide sequence ID" value="NZ_CP117417.1"/>
</dbReference>
<feature type="chain" id="PRO_5045622923" evidence="2">
    <location>
        <begin position="16"/>
        <end position="139"/>
    </location>
</feature>
<proteinExistence type="predicted"/>
<feature type="region of interest" description="Disordered" evidence="1">
    <location>
        <begin position="22"/>
        <end position="46"/>
    </location>
</feature>
<dbReference type="PROSITE" id="PS51257">
    <property type="entry name" value="PROKAR_LIPOPROTEIN"/>
    <property type="match status" value="1"/>
</dbReference>